<dbReference type="InterPro" id="IPR036259">
    <property type="entry name" value="MFS_trans_sf"/>
</dbReference>
<feature type="transmembrane region" description="Helical" evidence="6">
    <location>
        <begin position="212"/>
        <end position="232"/>
    </location>
</feature>
<evidence type="ECO:0000313" key="9">
    <source>
        <dbReference type="Proteomes" id="UP000007947"/>
    </source>
</evidence>
<evidence type="ECO:0000259" key="7">
    <source>
        <dbReference type="PROSITE" id="PS50850"/>
    </source>
</evidence>
<dbReference type="InterPro" id="IPR020846">
    <property type="entry name" value="MFS_dom"/>
</dbReference>
<dbReference type="Proteomes" id="UP000007947">
    <property type="component" value="Chromosome"/>
</dbReference>
<dbReference type="PANTHER" id="PTHR42718">
    <property type="entry name" value="MAJOR FACILITATOR SUPERFAMILY MULTIDRUG TRANSPORTER MFSC"/>
    <property type="match status" value="1"/>
</dbReference>
<keyword evidence="4 6" id="KW-1133">Transmembrane helix</keyword>
<proteinExistence type="predicted"/>
<sequence>MQAPRTPSGSETSDPGGPTLSKGQTVLLVAALVSAVISFQLNASMLVPAIGAINDQFGANAFTAMGNYFFLAGAIVSVIFARWSDFVGRKPVLIGIMAVTVLGTIVCILATSLPVMVTGRILQGGSVISFSLAYMILREHLSGPTFGACVGVVSAINGGVAGLDTLLGGVMVDAWGYRSIFILIAVVGVAAIGFALIAVPGGRPKAGAVGKMDWIGGLLLGAAVASINLYLTTGGTRGWLSGPALAWIAAAIISMVVFVVVESRVASPLIAVRHMRSLRVWPVLTSVTLGLSAFYVVLNFIVPAIAEDAEVGWGMSGTAMALMFLTPAALLGLATAPIAGRLAVRTHFVTTLRAGIILTLLVTAATAVFALDKWIVFVLMILFGVGYNGLMLTSASGMGVVQAPDDAPGSLPGISNACFGIGASIGFAWAGPIVSAGTASGYHTALWVCVAIGAAALVSSFLLRPKPLTAS</sequence>
<keyword evidence="2" id="KW-0813">Transport</keyword>
<dbReference type="GO" id="GO:0022857">
    <property type="term" value="F:transmembrane transporter activity"/>
    <property type="evidence" value="ECO:0007669"/>
    <property type="project" value="InterPro"/>
</dbReference>
<dbReference type="HOGENOM" id="CLU_000960_34_2_11"/>
<keyword evidence="5 6" id="KW-0472">Membrane</keyword>
<dbReference type="PANTHER" id="PTHR42718:SF9">
    <property type="entry name" value="MAJOR FACILITATOR SUPERFAMILY MULTIDRUG TRANSPORTER MFSC"/>
    <property type="match status" value="1"/>
</dbReference>
<feature type="transmembrane region" description="Helical" evidence="6">
    <location>
        <begin position="244"/>
        <end position="261"/>
    </location>
</feature>
<reference evidence="8 9" key="1">
    <citation type="submission" date="2011-05" db="EMBL/GenBank/DDBJ databases">
        <title>Whole genome sequence of Microlunatus phosphovorus NM-1.</title>
        <authorList>
            <person name="Hosoyama A."/>
            <person name="Sasaki K."/>
            <person name="Harada T."/>
            <person name="Igarashi R."/>
            <person name="Kawakoshi A."/>
            <person name="Sasagawa M."/>
            <person name="Fukada J."/>
            <person name="Nakamura S."/>
            <person name="Katano Y."/>
            <person name="Hanada S."/>
            <person name="Kamagata Y."/>
            <person name="Nakamura N."/>
            <person name="Yamazaki S."/>
            <person name="Fujita N."/>
        </authorList>
    </citation>
    <scope>NUCLEOTIDE SEQUENCE [LARGE SCALE GENOMIC DNA]</scope>
    <source>
        <strain evidence="9">ATCC 700054 / DSM 10555 / JCM 9379 / NBRC 101784 / NCIMB 13414 / VKM Ac-1990 / NM-1</strain>
    </source>
</reference>
<feature type="transmembrane region" description="Helical" evidence="6">
    <location>
        <begin position="175"/>
        <end position="200"/>
    </location>
</feature>
<feature type="transmembrane region" description="Helical" evidence="6">
    <location>
        <begin position="318"/>
        <end position="339"/>
    </location>
</feature>
<dbReference type="KEGG" id="mph:MLP_38840"/>
<feature type="transmembrane region" description="Helical" evidence="6">
    <location>
        <begin position="57"/>
        <end position="80"/>
    </location>
</feature>
<feature type="domain" description="Major facilitator superfamily (MFS) profile" evidence="7">
    <location>
        <begin position="26"/>
        <end position="468"/>
    </location>
</feature>
<dbReference type="RefSeq" id="WP_013864740.1">
    <property type="nucleotide sequence ID" value="NC_015635.1"/>
</dbReference>
<evidence type="ECO:0000256" key="1">
    <source>
        <dbReference type="ARBA" id="ARBA00004651"/>
    </source>
</evidence>
<protein>
    <submittedName>
        <fullName evidence="8">Putative major facilitator superfamily transporter</fullName>
    </submittedName>
</protein>
<dbReference type="AlphaFoldDB" id="F5XQ67"/>
<dbReference type="InterPro" id="IPR011701">
    <property type="entry name" value="MFS"/>
</dbReference>
<feature type="transmembrane region" description="Helical" evidence="6">
    <location>
        <begin position="26"/>
        <end position="51"/>
    </location>
</feature>
<dbReference type="EMBL" id="AP012204">
    <property type="protein sequence ID" value="BAK36898.1"/>
    <property type="molecule type" value="Genomic_DNA"/>
</dbReference>
<evidence type="ECO:0000256" key="5">
    <source>
        <dbReference type="ARBA" id="ARBA00023136"/>
    </source>
</evidence>
<dbReference type="STRING" id="1032480.MLP_38840"/>
<feature type="transmembrane region" description="Helical" evidence="6">
    <location>
        <begin position="413"/>
        <end position="432"/>
    </location>
</feature>
<gene>
    <name evidence="8" type="ordered locus">MLP_38840</name>
</gene>
<keyword evidence="9" id="KW-1185">Reference proteome</keyword>
<keyword evidence="3 6" id="KW-0812">Transmembrane</keyword>
<feature type="transmembrane region" description="Helical" evidence="6">
    <location>
        <begin position="92"/>
        <end position="115"/>
    </location>
</feature>
<dbReference type="Gene3D" id="1.20.1720.10">
    <property type="entry name" value="Multidrug resistance protein D"/>
    <property type="match status" value="1"/>
</dbReference>
<dbReference type="Gene3D" id="1.20.1250.20">
    <property type="entry name" value="MFS general substrate transporter like domains"/>
    <property type="match status" value="1"/>
</dbReference>
<feature type="transmembrane region" description="Helical" evidence="6">
    <location>
        <begin position="144"/>
        <end position="163"/>
    </location>
</feature>
<evidence type="ECO:0000256" key="2">
    <source>
        <dbReference type="ARBA" id="ARBA00022448"/>
    </source>
</evidence>
<evidence type="ECO:0000256" key="6">
    <source>
        <dbReference type="SAM" id="Phobius"/>
    </source>
</evidence>
<feature type="transmembrane region" description="Helical" evidence="6">
    <location>
        <begin position="351"/>
        <end position="371"/>
    </location>
</feature>
<dbReference type="GO" id="GO:0005886">
    <property type="term" value="C:plasma membrane"/>
    <property type="evidence" value="ECO:0007669"/>
    <property type="project" value="UniProtKB-SubCell"/>
</dbReference>
<accession>F5XQ67</accession>
<comment type="subcellular location">
    <subcellularLocation>
        <location evidence="1">Cell membrane</location>
        <topology evidence="1">Multi-pass membrane protein</topology>
    </subcellularLocation>
</comment>
<dbReference type="PROSITE" id="PS50850">
    <property type="entry name" value="MFS"/>
    <property type="match status" value="1"/>
</dbReference>
<feature type="transmembrane region" description="Helical" evidence="6">
    <location>
        <begin position="281"/>
        <end position="306"/>
    </location>
</feature>
<dbReference type="OrthoDB" id="4484751at2"/>
<evidence type="ECO:0000256" key="3">
    <source>
        <dbReference type="ARBA" id="ARBA00022692"/>
    </source>
</evidence>
<evidence type="ECO:0000313" key="8">
    <source>
        <dbReference type="EMBL" id="BAK36898.1"/>
    </source>
</evidence>
<dbReference type="Pfam" id="PF07690">
    <property type="entry name" value="MFS_1"/>
    <property type="match status" value="1"/>
</dbReference>
<organism evidence="8 9">
    <name type="scientific">Microlunatus phosphovorus (strain ATCC 700054 / DSM 10555 / JCM 9379 / NBRC 101784 / NCIMB 13414 / VKM Ac-1990 / NM-1)</name>
    <dbReference type="NCBI Taxonomy" id="1032480"/>
    <lineage>
        <taxon>Bacteria</taxon>
        <taxon>Bacillati</taxon>
        <taxon>Actinomycetota</taxon>
        <taxon>Actinomycetes</taxon>
        <taxon>Propionibacteriales</taxon>
        <taxon>Propionibacteriaceae</taxon>
        <taxon>Microlunatus</taxon>
    </lineage>
</organism>
<feature type="transmembrane region" description="Helical" evidence="6">
    <location>
        <begin position="444"/>
        <end position="463"/>
    </location>
</feature>
<name>F5XQ67_MICPN</name>
<dbReference type="SUPFAM" id="SSF103473">
    <property type="entry name" value="MFS general substrate transporter"/>
    <property type="match status" value="1"/>
</dbReference>
<dbReference type="eggNOG" id="COG2814">
    <property type="taxonomic scope" value="Bacteria"/>
</dbReference>
<evidence type="ECO:0000256" key="4">
    <source>
        <dbReference type="ARBA" id="ARBA00022989"/>
    </source>
</evidence>
<feature type="transmembrane region" description="Helical" evidence="6">
    <location>
        <begin position="377"/>
        <end position="401"/>
    </location>
</feature>